<evidence type="ECO:0000256" key="3">
    <source>
        <dbReference type="ARBA" id="ARBA00022475"/>
    </source>
</evidence>
<organism evidence="9 10">
    <name type="scientific">Coprococcus eutactus</name>
    <dbReference type="NCBI Taxonomy" id="33043"/>
    <lineage>
        <taxon>Bacteria</taxon>
        <taxon>Bacillati</taxon>
        <taxon>Bacillota</taxon>
        <taxon>Clostridia</taxon>
        <taxon>Lachnospirales</taxon>
        <taxon>Lachnospiraceae</taxon>
        <taxon>Coprococcus</taxon>
    </lineage>
</organism>
<feature type="transmembrane region" description="Helical" evidence="8">
    <location>
        <begin position="395"/>
        <end position="418"/>
    </location>
</feature>
<sequence length="476" mass="54469">MVFSSLIFLFVFLTANLIVYFAVPKEKRNKVLLIFSLVFYAWGGPRYLLLLAGETLVSWIFALKIDEARTGYTKRSEKFYLVCDIVVMLGCLAIFKYLGFFFGNFKMIFGVPKVVPELVLPIGISFYTFQLISYVVDVYRNQVRPQREFWKLLLYSSLFHQCIAGPIVRYETIADEIDNRKITENDIYMGVRRFTVGLAKKAILANSCASIADTLLPAGVESLKAQTTLGMWIGMIAYMMQIYLDFSAYSDMAIGMGRMVGFHYDENFNYPYMANSVNNFWRRWHISLSSFFRDYVYIPLGGNRCSTAKYIRNMAIVWFLTGMWHGASWNYIFWGLYYLAFLLLEKFFLGGRFGPVASHIYTLLVILFGWTIFKFENLSELGTVLAGMFGVGTSGFANMALGTVFLKNIFFLIFAGVACTNLGKRFRKTMIEMGKENALVFNVHNVLEMITPAILLIVSVLALVGASYNPFLYFQF</sequence>
<feature type="transmembrane region" description="Helical" evidence="8">
    <location>
        <begin position="6"/>
        <end position="23"/>
    </location>
</feature>
<proteinExistence type="inferred from homology"/>
<keyword evidence="4 8" id="KW-0812">Transmembrane</keyword>
<accession>A0A412IWA2</accession>
<dbReference type="PIRSF" id="PIRSF016636">
    <property type="entry name" value="AlgI_DltB"/>
    <property type="match status" value="1"/>
</dbReference>
<dbReference type="GO" id="GO:0005886">
    <property type="term" value="C:plasma membrane"/>
    <property type="evidence" value="ECO:0007669"/>
    <property type="project" value="UniProtKB-SubCell"/>
</dbReference>
<dbReference type="GO" id="GO:0016746">
    <property type="term" value="F:acyltransferase activity"/>
    <property type="evidence" value="ECO:0007669"/>
    <property type="project" value="UniProtKB-KW"/>
</dbReference>
<feature type="transmembrane region" description="Helical" evidence="8">
    <location>
        <begin position="118"/>
        <end position="137"/>
    </location>
</feature>
<name>A0A412IWA2_9FIRM</name>
<protein>
    <submittedName>
        <fullName evidence="9">MBOAT family protein</fullName>
    </submittedName>
</protein>
<dbReference type="InterPro" id="IPR004299">
    <property type="entry name" value="MBOAT_fam"/>
</dbReference>
<keyword evidence="7" id="KW-0012">Acyltransferase</keyword>
<keyword evidence="6 7" id="KW-0472">Membrane</keyword>
<evidence type="ECO:0000313" key="10">
    <source>
        <dbReference type="Proteomes" id="UP000283295"/>
    </source>
</evidence>
<keyword evidence="5 8" id="KW-1133">Transmembrane helix</keyword>
<comment type="caution">
    <text evidence="9">The sequence shown here is derived from an EMBL/GenBank/DDBJ whole genome shotgun (WGS) entry which is preliminary data.</text>
</comment>
<evidence type="ECO:0000256" key="6">
    <source>
        <dbReference type="ARBA" id="ARBA00023136"/>
    </source>
</evidence>
<dbReference type="PANTHER" id="PTHR13285">
    <property type="entry name" value="ACYLTRANSFERASE"/>
    <property type="match status" value="1"/>
</dbReference>
<comment type="subcellular location">
    <subcellularLocation>
        <location evidence="1">Cell membrane</location>
        <topology evidence="1">Multi-pass membrane protein</topology>
    </subcellularLocation>
</comment>
<evidence type="ECO:0000256" key="4">
    <source>
        <dbReference type="ARBA" id="ARBA00022692"/>
    </source>
</evidence>
<keyword evidence="7" id="KW-0808">Transferase</keyword>
<evidence type="ECO:0000256" key="2">
    <source>
        <dbReference type="ARBA" id="ARBA00010323"/>
    </source>
</evidence>
<dbReference type="Proteomes" id="UP000283295">
    <property type="component" value="Unassembled WGS sequence"/>
</dbReference>
<dbReference type="InterPro" id="IPR024194">
    <property type="entry name" value="Ac/AlaTfrase_AlgI/DltB"/>
</dbReference>
<feature type="transmembrane region" description="Helical" evidence="8">
    <location>
        <begin position="356"/>
        <end position="375"/>
    </location>
</feature>
<dbReference type="Pfam" id="PF03062">
    <property type="entry name" value="MBOAT"/>
    <property type="match status" value="1"/>
</dbReference>
<feature type="transmembrane region" description="Helical" evidence="8">
    <location>
        <begin position="439"/>
        <end position="466"/>
    </location>
</feature>
<evidence type="ECO:0000313" key="9">
    <source>
        <dbReference type="EMBL" id="RGS44350.1"/>
    </source>
</evidence>
<evidence type="ECO:0000256" key="5">
    <source>
        <dbReference type="ARBA" id="ARBA00022989"/>
    </source>
</evidence>
<dbReference type="PIRSF" id="PIRSF500217">
    <property type="entry name" value="AlgI"/>
    <property type="match status" value="1"/>
</dbReference>
<reference evidence="9 10" key="1">
    <citation type="submission" date="2018-08" db="EMBL/GenBank/DDBJ databases">
        <title>A genome reference for cultivated species of the human gut microbiota.</title>
        <authorList>
            <person name="Zou Y."/>
            <person name="Xue W."/>
            <person name="Luo G."/>
        </authorList>
    </citation>
    <scope>NUCLEOTIDE SEQUENCE [LARGE SCALE GENOMIC DNA]</scope>
    <source>
        <strain evidence="9 10">AF22-21</strain>
    </source>
</reference>
<dbReference type="PANTHER" id="PTHR13285:SF18">
    <property type="entry name" value="PROTEIN-CYSTEINE N-PALMITOYLTRANSFERASE RASP"/>
    <property type="match status" value="1"/>
</dbReference>
<gene>
    <name evidence="9" type="ORF">DWX94_00725</name>
</gene>
<evidence type="ECO:0000256" key="8">
    <source>
        <dbReference type="SAM" id="Phobius"/>
    </source>
</evidence>
<dbReference type="InterPro" id="IPR028362">
    <property type="entry name" value="AlgI"/>
</dbReference>
<dbReference type="InterPro" id="IPR051085">
    <property type="entry name" value="MB_O-acyltransferase"/>
</dbReference>
<comment type="similarity">
    <text evidence="2 7">Belongs to the membrane-bound acyltransferase family.</text>
</comment>
<dbReference type="AlphaFoldDB" id="A0A412IWA2"/>
<dbReference type="OrthoDB" id="9805788at2"/>
<keyword evidence="3 7" id="KW-1003">Cell membrane</keyword>
<evidence type="ECO:0000256" key="1">
    <source>
        <dbReference type="ARBA" id="ARBA00004651"/>
    </source>
</evidence>
<feature type="transmembrane region" description="Helical" evidence="8">
    <location>
        <begin position="79"/>
        <end position="98"/>
    </location>
</feature>
<evidence type="ECO:0000256" key="7">
    <source>
        <dbReference type="PIRNR" id="PIRNR016636"/>
    </source>
</evidence>
<dbReference type="GO" id="GO:0042121">
    <property type="term" value="P:alginic acid biosynthetic process"/>
    <property type="evidence" value="ECO:0007669"/>
    <property type="project" value="InterPro"/>
</dbReference>
<dbReference type="EMBL" id="QRVK01000001">
    <property type="protein sequence ID" value="RGS44350.1"/>
    <property type="molecule type" value="Genomic_DNA"/>
</dbReference>